<evidence type="ECO:0000256" key="1">
    <source>
        <dbReference type="SAM" id="Phobius"/>
    </source>
</evidence>
<keyword evidence="1" id="KW-0812">Transmembrane</keyword>
<sequence length="47" mass="5079">MSTKTDLFGYLSFKFIAAVSYLLAAGSLAKKRISGDSQGRYANSQSK</sequence>
<keyword evidence="1" id="KW-0472">Membrane</keyword>
<evidence type="ECO:0000313" key="3">
    <source>
        <dbReference type="Proteomes" id="UP001382455"/>
    </source>
</evidence>
<accession>A0ABU8EWH5</accession>
<dbReference type="Proteomes" id="UP001382455">
    <property type="component" value="Unassembled WGS sequence"/>
</dbReference>
<gene>
    <name evidence="2" type="ORF">WAE96_16765</name>
</gene>
<keyword evidence="1" id="KW-1133">Transmembrane helix</keyword>
<dbReference type="EMBL" id="JBAWKS010000002">
    <property type="protein sequence ID" value="MEI4551329.1"/>
    <property type="molecule type" value="Genomic_DNA"/>
</dbReference>
<comment type="caution">
    <text evidence="2">The sequence shown here is derived from an EMBL/GenBank/DDBJ whole genome shotgun (WGS) entry which is preliminary data.</text>
</comment>
<feature type="transmembrane region" description="Helical" evidence="1">
    <location>
        <begin position="12"/>
        <end position="29"/>
    </location>
</feature>
<keyword evidence="3" id="KW-1185">Reference proteome</keyword>
<organism evidence="2 3">
    <name type="scientific">Pseudoalteromonas spongiae</name>
    <dbReference type="NCBI Taxonomy" id="298657"/>
    <lineage>
        <taxon>Bacteria</taxon>
        <taxon>Pseudomonadati</taxon>
        <taxon>Pseudomonadota</taxon>
        <taxon>Gammaproteobacteria</taxon>
        <taxon>Alteromonadales</taxon>
        <taxon>Pseudoalteromonadaceae</taxon>
        <taxon>Pseudoalteromonas</taxon>
    </lineage>
</organism>
<dbReference type="RefSeq" id="WP_161805647.1">
    <property type="nucleotide sequence ID" value="NZ_JBAWKS010000002.1"/>
</dbReference>
<evidence type="ECO:0000313" key="2">
    <source>
        <dbReference type="EMBL" id="MEI4551329.1"/>
    </source>
</evidence>
<protein>
    <submittedName>
        <fullName evidence="2">Uncharacterized protein</fullName>
    </submittedName>
</protein>
<name>A0ABU8EWH5_9GAMM</name>
<proteinExistence type="predicted"/>
<reference evidence="2 3" key="1">
    <citation type="submission" date="2023-12" db="EMBL/GenBank/DDBJ databases">
        <title>Friends and Foes: Symbiotic and Algicidal bacterial influence on Karenia brevis blooms.</title>
        <authorList>
            <person name="Fei C."/>
            <person name="Mohamed A.R."/>
            <person name="Booker A."/>
            <person name="Arshad M."/>
            <person name="Klass S."/>
            <person name="Ahn S."/>
            <person name="Gilbert P.M."/>
            <person name="Heil C.A."/>
            <person name="Martinez J.M."/>
            <person name="Amin S.A."/>
        </authorList>
    </citation>
    <scope>NUCLEOTIDE SEQUENCE [LARGE SCALE GENOMIC DNA]</scope>
    <source>
        <strain evidence="2 3">CE15</strain>
    </source>
</reference>